<reference evidence="4 5" key="1">
    <citation type="submission" date="2017-05" db="EMBL/GenBank/DDBJ databases">
        <title>Complete and WGS of Bordetella genogroups.</title>
        <authorList>
            <person name="Spilker T."/>
            <person name="LiPuma J."/>
        </authorList>
    </citation>
    <scope>NUCLEOTIDE SEQUENCE [LARGE SCALE GENOMIC DNA]</scope>
    <source>
        <strain evidence="4 5">AU17164</strain>
    </source>
</reference>
<dbReference type="AlphaFoldDB" id="A0A1W6YX19"/>
<dbReference type="RefSeq" id="WP_086071707.1">
    <property type="nucleotide sequence ID" value="NZ_CP021109.1"/>
</dbReference>
<keyword evidence="5" id="KW-1185">Reference proteome</keyword>
<accession>A0A1W6YX19</accession>
<dbReference type="SUPFAM" id="SSF49879">
    <property type="entry name" value="SMAD/FHA domain"/>
    <property type="match status" value="1"/>
</dbReference>
<evidence type="ECO:0000259" key="3">
    <source>
        <dbReference type="PROSITE" id="PS50006"/>
    </source>
</evidence>
<dbReference type="NCBIfam" id="TIGR02500">
    <property type="entry name" value="type_III_yscD"/>
    <property type="match status" value="1"/>
</dbReference>
<dbReference type="CDD" id="cd00060">
    <property type="entry name" value="FHA"/>
    <property type="match status" value="1"/>
</dbReference>
<sequence length="438" mass="46888">MKVSGEFEFRVLTGLHERARCVVSDTVVIGSDVACDVVLLDGGIAPRHAVIRVDTAGWSIALQDETSGTDIAPKVWRLNTPVRLGPLWVTVSAAGDAWPELSVAPESPAGTEASHRDVADLPCADGWKPHGATADHPAGEGRRRTALWLTSAALAVLVCGGVAVAAFSPSVNDAPRKAISQIPDLKSLADIEKLLGELNLADSIRVSPTGSGRYVLSGWVRDEAEQTRLATALAAISPTPDLVTKNQVEVERRVADGLNKMDLRFRLKRQGPGPLRLQAVVADAPTRQAILEFLRNRNDEVDAAPGDVLLASQVIEAFAAASARSGLPAIKADWTQGRVDLKPVNLNTPEQEQLVALVKLLNTRYLDAFVIDAPPKAESAAHTLPFRIASIVGGPQPWLVLGDGTRLLVGGTYADYRLKAIEDTRVVFDEPYPIVIPR</sequence>
<feature type="transmembrane region" description="Helical" evidence="2">
    <location>
        <begin position="146"/>
        <end position="167"/>
    </location>
</feature>
<dbReference type="EMBL" id="CP021109">
    <property type="protein sequence ID" value="ARP85645.1"/>
    <property type="molecule type" value="Genomic_DNA"/>
</dbReference>
<evidence type="ECO:0000313" key="5">
    <source>
        <dbReference type="Proteomes" id="UP000194139"/>
    </source>
</evidence>
<name>A0A1W6YX19_9BORD</name>
<keyword evidence="2" id="KW-0812">Transmembrane</keyword>
<dbReference type="Pfam" id="PF16697">
    <property type="entry name" value="Yop-YscD_cpl"/>
    <property type="match status" value="1"/>
</dbReference>
<keyword evidence="2" id="KW-0472">Membrane</keyword>
<evidence type="ECO:0000256" key="1">
    <source>
        <dbReference type="SAM" id="MobiDB-lite"/>
    </source>
</evidence>
<feature type="domain" description="FHA" evidence="3">
    <location>
        <begin position="27"/>
        <end position="71"/>
    </location>
</feature>
<dbReference type="Proteomes" id="UP000194139">
    <property type="component" value="Chromosome"/>
</dbReference>
<keyword evidence="2" id="KW-1133">Transmembrane helix</keyword>
<dbReference type="Gene3D" id="2.60.200.20">
    <property type="match status" value="1"/>
</dbReference>
<feature type="region of interest" description="Disordered" evidence="1">
    <location>
        <begin position="104"/>
        <end position="140"/>
    </location>
</feature>
<gene>
    <name evidence="4" type="ORF">CAL13_05050</name>
</gene>
<evidence type="ECO:0000313" key="4">
    <source>
        <dbReference type="EMBL" id="ARP85645.1"/>
    </source>
</evidence>
<dbReference type="InterPro" id="IPR008984">
    <property type="entry name" value="SMAD_FHA_dom_sf"/>
</dbReference>
<dbReference type="InterPro" id="IPR000253">
    <property type="entry name" value="FHA_dom"/>
</dbReference>
<dbReference type="InterPro" id="IPR032030">
    <property type="entry name" value="YscD_cytoplasmic_dom"/>
</dbReference>
<evidence type="ECO:0000256" key="2">
    <source>
        <dbReference type="SAM" id="Phobius"/>
    </source>
</evidence>
<dbReference type="PROSITE" id="PS50006">
    <property type="entry name" value="FHA_DOMAIN"/>
    <property type="match status" value="1"/>
</dbReference>
<dbReference type="InterPro" id="IPR012843">
    <property type="entry name" value="YscD"/>
</dbReference>
<organism evidence="4 5">
    <name type="scientific">Bordetella genomosp. 9</name>
    <dbReference type="NCBI Taxonomy" id="1416803"/>
    <lineage>
        <taxon>Bacteria</taxon>
        <taxon>Pseudomonadati</taxon>
        <taxon>Pseudomonadota</taxon>
        <taxon>Betaproteobacteria</taxon>
        <taxon>Burkholderiales</taxon>
        <taxon>Alcaligenaceae</taxon>
        <taxon>Bordetella</taxon>
    </lineage>
</organism>
<protein>
    <submittedName>
        <fullName evidence="4">EscD/YscD/HrpQ family type III secretion system inner membrane ring protein</fullName>
    </submittedName>
</protein>
<proteinExistence type="predicted"/>